<dbReference type="PROSITE" id="PS50268">
    <property type="entry name" value="CADHERIN_2"/>
    <property type="match status" value="18"/>
</dbReference>
<accession>A0A6P7TH51</accession>
<feature type="compositionally biased region" description="Basic and acidic residues" evidence="10">
    <location>
        <begin position="2551"/>
        <end position="2569"/>
    </location>
</feature>
<dbReference type="Proteomes" id="UP000515154">
    <property type="component" value="Linkage group LG22"/>
</dbReference>
<name>A0A6P7TH51_9MOLL</name>
<feature type="domain" description="Cadherin" evidence="12">
    <location>
        <begin position="1887"/>
        <end position="1993"/>
    </location>
</feature>
<dbReference type="InterPro" id="IPR002126">
    <property type="entry name" value="Cadherin-like_dom"/>
</dbReference>
<dbReference type="PROSITE" id="PS00232">
    <property type="entry name" value="CADHERIN_1"/>
    <property type="match status" value="3"/>
</dbReference>
<evidence type="ECO:0000259" key="12">
    <source>
        <dbReference type="PROSITE" id="PS50268"/>
    </source>
</evidence>
<feature type="domain" description="Cadherin" evidence="12">
    <location>
        <begin position="1106"/>
        <end position="1202"/>
    </location>
</feature>
<keyword evidence="4 9" id="KW-0106">Calcium</keyword>
<dbReference type="Gene3D" id="2.60.40.60">
    <property type="entry name" value="Cadherins"/>
    <property type="match status" value="19"/>
</dbReference>
<feature type="domain" description="Cadherin" evidence="12">
    <location>
        <begin position="2078"/>
        <end position="2186"/>
    </location>
</feature>
<feature type="compositionally biased region" description="Acidic residues" evidence="10">
    <location>
        <begin position="2570"/>
        <end position="2579"/>
    </location>
</feature>
<evidence type="ECO:0000256" key="9">
    <source>
        <dbReference type="PROSITE-ProRule" id="PRU00043"/>
    </source>
</evidence>
<feature type="domain" description="Cadherin" evidence="12">
    <location>
        <begin position="1616"/>
        <end position="1706"/>
    </location>
</feature>
<feature type="domain" description="Cadherin" evidence="12">
    <location>
        <begin position="799"/>
        <end position="901"/>
    </location>
</feature>
<dbReference type="GO" id="GO:0005509">
    <property type="term" value="F:calcium ion binding"/>
    <property type="evidence" value="ECO:0007669"/>
    <property type="project" value="UniProtKB-UniRule"/>
</dbReference>
<feature type="region of interest" description="Disordered" evidence="10">
    <location>
        <begin position="2535"/>
        <end position="2579"/>
    </location>
</feature>
<dbReference type="PANTHER" id="PTHR24026">
    <property type="entry name" value="FAT ATYPICAL CADHERIN-RELATED"/>
    <property type="match status" value="1"/>
</dbReference>
<feature type="domain" description="Cadherin" evidence="12">
    <location>
        <begin position="2205"/>
        <end position="2306"/>
    </location>
</feature>
<reference evidence="14" key="1">
    <citation type="submission" date="2025-08" db="UniProtKB">
        <authorList>
            <consortium name="RefSeq"/>
        </authorList>
    </citation>
    <scope>IDENTIFICATION</scope>
</reference>
<evidence type="ECO:0000256" key="7">
    <source>
        <dbReference type="ARBA" id="ARBA00023136"/>
    </source>
</evidence>
<feature type="domain" description="Cadherin" evidence="12">
    <location>
        <begin position="703"/>
        <end position="798"/>
    </location>
</feature>
<evidence type="ECO:0000256" key="10">
    <source>
        <dbReference type="SAM" id="MobiDB-lite"/>
    </source>
</evidence>
<feature type="domain" description="Cadherin" evidence="12">
    <location>
        <begin position="399"/>
        <end position="501"/>
    </location>
</feature>
<keyword evidence="3" id="KW-0677">Repeat</keyword>
<evidence type="ECO:0000256" key="6">
    <source>
        <dbReference type="ARBA" id="ARBA00022989"/>
    </source>
</evidence>
<evidence type="ECO:0000313" key="14">
    <source>
        <dbReference type="RefSeq" id="XP_029649530.1"/>
    </source>
</evidence>
<dbReference type="PANTHER" id="PTHR24026:SF136">
    <property type="entry name" value="PROTOCADHERIN-23"/>
    <property type="match status" value="1"/>
</dbReference>
<dbReference type="GO" id="GO:0005886">
    <property type="term" value="C:plasma membrane"/>
    <property type="evidence" value="ECO:0007669"/>
    <property type="project" value="InterPro"/>
</dbReference>
<keyword evidence="2 11" id="KW-0812">Transmembrane</keyword>
<feature type="transmembrane region" description="Helical" evidence="11">
    <location>
        <begin position="2402"/>
        <end position="2426"/>
    </location>
</feature>
<feature type="domain" description="Cadherin" evidence="12">
    <location>
        <begin position="1016"/>
        <end position="1106"/>
    </location>
</feature>
<gene>
    <name evidence="14" type="primary">LOC115223206</name>
</gene>
<dbReference type="InterPro" id="IPR015919">
    <property type="entry name" value="Cadherin-like_sf"/>
</dbReference>
<dbReference type="InterPro" id="IPR020894">
    <property type="entry name" value="Cadherin_CS"/>
</dbReference>
<dbReference type="SMART" id="SM00112">
    <property type="entry name" value="CA"/>
    <property type="match status" value="17"/>
</dbReference>
<dbReference type="CDD" id="cd11304">
    <property type="entry name" value="Cadherin_repeat"/>
    <property type="match status" value="15"/>
</dbReference>
<dbReference type="Pfam" id="PF00028">
    <property type="entry name" value="Cadherin"/>
    <property type="match status" value="7"/>
</dbReference>
<evidence type="ECO:0000256" key="11">
    <source>
        <dbReference type="SAM" id="Phobius"/>
    </source>
</evidence>
<keyword evidence="13" id="KW-1185">Reference proteome</keyword>
<dbReference type="SUPFAM" id="SSF49313">
    <property type="entry name" value="Cadherin-like"/>
    <property type="match status" value="18"/>
</dbReference>
<sequence length="2579" mass="289250">MKYNRNLGFPLNWVQQEIPSRESKSSRKNKNKNNFNNKTKFTMMAMNICFVQSIFVLFGLVHFASADEIKCAATEFVTLHDKPKTTDSSNVKFSSSLIPMESVCPIPNYCFNVSGNNSLIGSVQTGNVLELDKESGKERKVVHIKCKDNIDKICCIKLSFTYENTFKPKFEKPSYTHNVNESEPIGFSVFDISQHITDEDKWSTPTLPKSKYKLDIEPSEINDMFVSDENGIIKLNKLLDYDNGTRKYTINITFEDCGRYVQCPDPFTTNTLLYINVQNSNDEGVKFNNKIYFAQVKEYTKTGEVGIFPQPDVTDLEVGSTEDVVYMLEDALPTSFFDYFRFDNVARKLVIEKAVSRKDHQNFTVTLKAFKKNREKDTFDKSLLLVNILRGNSYPPLIINTPSEVNITEVLPINSPVVLVQSHDKDNDELTYHFVGQHPMFQIHKESGLVTLSQPVQQKLATFPVTLQVYAEENNTNERYQSHIHNIVVNVVDENTHNPVFANKSYLYNIPLTTKAGQPFATIRATDEDKSINGKVTYEIIPKNVPFKIDSVSGDLSVFGTLQTGSYNFTVIGHDGATNPRSSVVMVTVSVTSANRKPTFSSLTPKTLEILETTAPETILTTILATDPDDDKLTFQVVSTADYFDIVPSPDKVSHVLRLKKWLNESTLNSIYVSITVSDNIETATTGINITIIPVNSYVPVFDHLIYTFSINENDIINTSVGKVLATDKDGDAVEYYLPGDKYFNIDAGSGIITIKQKLNKPTKYCFVVQAFDSNKQHYGVAQVVVDVKDSNNKKPKFEKDSIQITVQEDKMCGEPIYTPKATDDDISPENQANVYSTNDPHFVISNGSLYLKNSSCKNETFLERRISLVITASNKNNMNMTGTMKVEIYFKDINNHIPEFETVPSSLSVDESTPVGSSLYRVSVKDKDIADINRLTRFSIKDQNPNMDKIRIDPLTGVLYLNKPLDYDNPSQDRNITFKVVAENIVDNVGVGSNQNFVNLAVVTVDEDDIPLQFENDTYVANINEDLPPNTVIFEVKATKGAQYSIDDTKLPFRINSTGHLTLHYALHHNSKTSYVFPIEARNKNEKRTATAVITINNVNDAPTIHEPLEFTISKNLPARSIIGHIFATDPDNDALIYQLNDTNFFLNSTTGNLYSKMEFDYEARKSLLKPFTFNVTVSDKHLSDTKQITVAVNNGTEPFFSKTLYSVKLPGKNITPNQFVTSVPASNPDKSRTLTYKIYGDNRFEIQNNGNVIINSNFQVKPIKDKVISLMIVADNGFYKSAALLMVEVIKPFEFVKSHFNLFVKQNTSVGTDIFQLSPNLMVDTHVDISNLTVTLSNSVVNYNSTCRCIITSDVLDKQIYNVTLSFSQNSSHSSTQLIIHVLPVNSHHPKIWLQKDEVDVLDNVSPGYVVSNVTANDTDFIPGFTFYLTETYNKFHIDSSNGTLTVTNSLNYLLGPSYSLAIYVQDHGSPPLISQKNLTIKVINSNKFSPQFQNLQTNITINENSNSKNIFQVTANDGDSDNVTYAITKGNLNQAFEIDNVTGVVSVKNSKELDFENVKKFELTIVATDNAKNPQSTSEVVTIYLLDMNDNSPRFQSLSYFARNLPIAPNQEVFEVNAVDHDSSRNNNNVITYSVLNYVDLFNINNVTGKVTSKKNLTDRMTYFIVVQACDGGQLCTSHTVQLLTSSSIPLIAYVKENVSDAFVVNVNASRTLNVTYYLKTCSDLFTIDSKSGILRTKLPLRWDPIQNNFTLTVVEDSSKNSSEITVIVIVEDINDHDPEFQQPSYEFSVKENSIKTFFVKATDADSLLHGNITYNLRPFTLKEGSVTIEPFTGRLNVSGLDMEESSKHSLEVVANDNGNPARQSTVTVSIRVEDQNDNRPVFGTSSRAFSVKENDSPNLFVTRVTATDADSGSNGQVFYTLVNSSLPFTINPTTGDLYTIHSLDYETNTMYTIEILASDLGEPQLNNTHTITVNVTDVCDDQIQLRPTVYIANNIAVDRTMLAFASSASETAFTLAKDQGIFSIDESSGGVSISSGFPSQPNSYNITVTAQNRCNITVEEEVTIKLYNAPKIGSGSVIEIEVLEETVSNRSLFNFSSLEEFQGPNVEFQLTNYKEYFYIKDEQLMLKKPIDRENKPTVTLIVDVVKSTRVKRSVASNNNNNIVKTLKIVVKVKDSNDNSPQFSTDTLYFGIPISASQFFEIGTIQAEDKDAGENSVSVYSLTGKDKDQFYMNPSTGNLHNLFVPAAVTQKEYTVTVVAVDKAESTKNDTVIVMMAIYSDEFSLILTVNATDDKVQENRQEIIRNLSKLLDLQIVIDHIQVHIDRKNRADVNRTDILFHAVNKDTMKVISKEELEQKLEENEEEISSLLKRLKLNMMSFKEVESIPVRQETKHGFDKNLIIIIVLIIIILIIPISTVILFVIISKRYKNKFDELQSLLFNQSNINEGYEKSEIGMTSFERNSNNSSGHVSGSSFDTEASLYNSVPLPETTNRNQETPSNSTQVPIEDQPTSSETQKTPLENQQNLLQNLDSFLEGSNTNVLGQESEDRDVPDYGKTDDLQQLFKRDDDDEMESTDI</sequence>
<feature type="domain" description="Cadherin" evidence="12">
    <location>
        <begin position="602"/>
        <end position="702"/>
    </location>
</feature>
<evidence type="ECO:0000256" key="8">
    <source>
        <dbReference type="ARBA" id="ARBA00023180"/>
    </source>
</evidence>
<feature type="domain" description="Cadherin" evidence="12">
    <location>
        <begin position="902"/>
        <end position="1015"/>
    </location>
</feature>
<keyword evidence="5" id="KW-0130">Cell adhesion</keyword>
<evidence type="ECO:0000256" key="3">
    <source>
        <dbReference type="ARBA" id="ARBA00022737"/>
    </source>
</evidence>
<dbReference type="FunFam" id="2.60.40.60:FF:000092">
    <property type="entry name" value="Protocadherin 8"/>
    <property type="match status" value="1"/>
</dbReference>
<keyword evidence="7 11" id="KW-0472">Membrane</keyword>
<dbReference type="GO" id="GO:0007156">
    <property type="term" value="P:homophilic cell adhesion via plasma membrane adhesion molecules"/>
    <property type="evidence" value="ECO:0007669"/>
    <property type="project" value="InterPro"/>
</dbReference>
<proteinExistence type="predicted"/>
<feature type="domain" description="Cadherin" evidence="12">
    <location>
        <begin position="1496"/>
        <end position="1598"/>
    </location>
</feature>
<evidence type="ECO:0000256" key="1">
    <source>
        <dbReference type="ARBA" id="ARBA00004370"/>
    </source>
</evidence>
<protein>
    <submittedName>
        <fullName evidence="14">Protocadherin Fat 4-like isoform X1</fullName>
    </submittedName>
</protein>
<feature type="domain" description="Cadherin" evidence="12">
    <location>
        <begin position="1785"/>
        <end position="1886"/>
    </location>
</feature>
<feature type="domain" description="Cadherin" evidence="12">
    <location>
        <begin position="1704"/>
        <end position="1784"/>
    </location>
</feature>
<evidence type="ECO:0000256" key="4">
    <source>
        <dbReference type="ARBA" id="ARBA00022837"/>
    </source>
</evidence>
<organism evidence="13 14">
    <name type="scientific">Octopus sinensis</name>
    <name type="common">East Asian common octopus</name>
    <dbReference type="NCBI Taxonomy" id="2607531"/>
    <lineage>
        <taxon>Eukaryota</taxon>
        <taxon>Metazoa</taxon>
        <taxon>Spiralia</taxon>
        <taxon>Lophotrochozoa</taxon>
        <taxon>Mollusca</taxon>
        <taxon>Cephalopoda</taxon>
        <taxon>Coleoidea</taxon>
        <taxon>Octopodiformes</taxon>
        <taxon>Octopoda</taxon>
        <taxon>Incirrata</taxon>
        <taxon>Octopodidae</taxon>
        <taxon>Octopus</taxon>
    </lineage>
</organism>
<comment type="subcellular location">
    <subcellularLocation>
        <location evidence="1">Membrane</location>
    </subcellularLocation>
</comment>
<feature type="region of interest" description="Disordered" evidence="10">
    <location>
        <begin position="2487"/>
        <end position="2520"/>
    </location>
</feature>
<feature type="domain" description="Cadherin" evidence="12">
    <location>
        <begin position="1400"/>
        <end position="1495"/>
    </location>
</feature>
<feature type="domain" description="Cadherin" evidence="12">
    <location>
        <begin position="502"/>
        <end position="600"/>
    </location>
</feature>
<dbReference type="RefSeq" id="XP_029649530.1">
    <property type="nucleotide sequence ID" value="XM_029793670.2"/>
</dbReference>
<evidence type="ECO:0000313" key="13">
    <source>
        <dbReference type="Proteomes" id="UP000515154"/>
    </source>
</evidence>
<feature type="domain" description="Cadherin" evidence="12">
    <location>
        <begin position="171"/>
        <end position="287"/>
    </location>
</feature>
<keyword evidence="8" id="KW-0325">Glycoprotein</keyword>
<evidence type="ECO:0000256" key="5">
    <source>
        <dbReference type="ARBA" id="ARBA00022889"/>
    </source>
</evidence>
<evidence type="ECO:0000256" key="2">
    <source>
        <dbReference type="ARBA" id="ARBA00022692"/>
    </source>
</evidence>
<dbReference type="KEGG" id="osn:115223206"/>
<dbReference type="PRINTS" id="PR00205">
    <property type="entry name" value="CADHERIN"/>
</dbReference>
<keyword evidence="6 11" id="KW-1133">Transmembrane helix</keyword>
<feature type="domain" description="Cadherin" evidence="12">
    <location>
        <begin position="288"/>
        <end position="398"/>
    </location>
</feature>
<dbReference type="FunFam" id="2.60.40.60:FF:000134">
    <property type="entry name" value="protocadherin Fat 4"/>
    <property type="match status" value="1"/>
</dbReference>